<dbReference type="GO" id="GO:0042742">
    <property type="term" value="P:defense response to bacterium"/>
    <property type="evidence" value="ECO:0007669"/>
    <property type="project" value="UniProtKB-ARBA"/>
</dbReference>
<feature type="compositionally biased region" description="Polar residues" evidence="6">
    <location>
        <begin position="92"/>
        <end position="101"/>
    </location>
</feature>
<dbReference type="FunFam" id="2.20.25.80:FF:000008">
    <property type="entry name" value="WRKY transcription factor 40"/>
    <property type="match status" value="1"/>
</dbReference>
<dbReference type="SUPFAM" id="SSF118290">
    <property type="entry name" value="WRKY DNA-binding domain"/>
    <property type="match status" value="1"/>
</dbReference>
<dbReference type="Gene3D" id="2.20.25.80">
    <property type="entry name" value="WRKY domain"/>
    <property type="match status" value="1"/>
</dbReference>
<dbReference type="SMART" id="SM00774">
    <property type="entry name" value="WRKY"/>
    <property type="match status" value="1"/>
</dbReference>
<dbReference type="GO" id="GO:0005634">
    <property type="term" value="C:nucleus"/>
    <property type="evidence" value="ECO:0007669"/>
    <property type="project" value="UniProtKB-SubCell"/>
</dbReference>
<keyword evidence="4" id="KW-0804">Transcription</keyword>
<dbReference type="InterPro" id="IPR036576">
    <property type="entry name" value="WRKY_dom_sf"/>
</dbReference>
<gene>
    <name evidence="8" type="ORF">OLC1_LOCUS20791</name>
</gene>
<evidence type="ECO:0000256" key="2">
    <source>
        <dbReference type="ARBA" id="ARBA00023015"/>
    </source>
</evidence>
<dbReference type="GO" id="GO:0003700">
    <property type="term" value="F:DNA-binding transcription factor activity"/>
    <property type="evidence" value="ECO:0007669"/>
    <property type="project" value="InterPro"/>
</dbReference>
<dbReference type="PANTHER" id="PTHR31429">
    <property type="entry name" value="WRKY TRANSCRIPTION FACTOR 36-RELATED"/>
    <property type="match status" value="1"/>
</dbReference>
<dbReference type="GO" id="GO:0009751">
    <property type="term" value="P:response to salicylic acid"/>
    <property type="evidence" value="ECO:0007669"/>
    <property type="project" value="UniProtKB-ARBA"/>
</dbReference>
<dbReference type="GO" id="GO:0043565">
    <property type="term" value="F:sequence-specific DNA binding"/>
    <property type="evidence" value="ECO:0007669"/>
    <property type="project" value="InterPro"/>
</dbReference>
<reference evidence="8" key="1">
    <citation type="submission" date="2023-03" db="EMBL/GenBank/DDBJ databases">
        <authorList>
            <person name="Julca I."/>
        </authorList>
    </citation>
    <scope>NUCLEOTIDE SEQUENCE</scope>
</reference>
<dbReference type="AlphaFoldDB" id="A0AAV1E4B0"/>
<accession>A0AAV1E4B0</accession>
<evidence type="ECO:0000256" key="5">
    <source>
        <dbReference type="ARBA" id="ARBA00023242"/>
    </source>
</evidence>
<keyword evidence="2" id="KW-0805">Transcription regulation</keyword>
<feature type="compositionally biased region" description="Low complexity" evidence="6">
    <location>
        <begin position="111"/>
        <end position="121"/>
    </location>
</feature>
<keyword evidence="5" id="KW-0539">Nucleus</keyword>
<dbReference type="GO" id="GO:0031347">
    <property type="term" value="P:regulation of defense response"/>
    <property type="evidence" value="ECO:0007669"/>
    <property type="project" value="UniProtKB-ARBA"/>
</dbReference>
<evidence type="ECO:0000256" key="4">
    <source>
        <dbReference type="ARBA" id="ARBA00023163"/>
    </source>
</evidence>
<dbReference type="PROSITE" id="PS50811">
    <property type="entry name" value="WRKY"/>
    <property type="match status" value="1"/>
</dbReference>
<dbReference type="PANTHER" id="PTHR31429:SF3">
    <property type="entry name" value="WRKY TRANSCRIPTION FACTOR 40-RELATED"/>
    <property type="match status" value="1"/>
</dbReference>
<sequence length="356" mass="39476">MEFSSLIDTSLDLNIKPLGRVLDDHILKQEVQSNFIELGPKLPVKEETGALVEELNRVSAENKKLTEMLTVLCENYNALRNHIMEYISKNPENIDNNSNITESRKRKAESTTNNTENANNNIITNNDANIVVNGPSESSSSDEAGSCKKPREEHIKSKISRVYFRTEANDTSLIVKDGYQWRKYGQKVTRDNPSPRAYFKCSFAPSCPVKKKVQRSVEDQSILVATYDGEHNHPHPSKMENSSSSHSPSSRCVATTALGSVPCSTSVSTSGPTTITLDLTKPTSSSKKTTTQLVEEESRNPNPNPNPNPMTRAPEFQKFLIEQMATSLTKDPSFKAALAAAISGKFLQSNVTDHKW</sequence>
<keyword evidence="9" id="KW-1185">Reference proteome</keyword>
<evidence type="ECO:0000313" key="9">
    <source>
        <dbReference type="Proteomes" id="UP001161247"/>
    </source>
</evidence>
<evidence type="ECO:0000256" key="1">
    <source>
        <dbReference type="ARBA" id="ARBA00004123"/>
    </source>
</evidence>
<dbReference type="GO" id="GO:0050832">
    <property type="term" value="P:defense response to fungus"/>
    <property type="evidence" value="ECO:0007669"/>
    <property type="project" value="UniProtKB-ARBA"/>
</dbReference>
<protein>
    <submittedName>
        <fullName evidence="8">OLC1v1014570C2</fullName>
    </submittedName>
</protein>
<dbReference type="Proteomes" id="UP001161247">
    <property type="component" value="Chromosome 7"/>
</dbReference>
<feature type="domain" description="WRKY" evidence="7">
    <location>
        <begin position="170"/>
        <end position="236"/>
    </location>
</feature>
<dbReference type="InterPro" id="IPR044810">
    <property type="entry name" value="WRKY_plant"/>
</dbReference>
<evidence type="ECO:0000256" key="6">
    <source>
        <dbReference type="SAM" id="MobiDB-lite"/>
    </source>
</evidence>
<keyword evidence="3" id="KW-0238">DNA-binding</keyword>
<evidence type="ECO:0000256" key="3">
    <source>
        <dbReference type="ARBA" id="ARBA00023125"/>
    </source>
</evidence>
<evidence type="ECO:0000313" key="8">
    <source>
        <dbReference type="EMBL" id="CAI9113875.1"/>
    </source>
</evidence>
<proteinExistence type="predicted"/>
<organism evidence="8 9">
    <name type="scientific">Oldenlandia corymbosa var. corymbosa</name>
    <dbReference type="NCBI Taxonomy" id="529605"/>
    <lineage>
        <taxon>Eukaryota</taxon>
        <taxon>Viridiplantae</taxon>
        <taxon>Streptophyta</taxon>
        <taxon>Embryophyta</taxon>
        <taxon>Tracheophyta</taxon>
        <taxon>Spermatophyta</taxon>
        <taxon>Magnoliopsida</taxon>
        <taxon>eudicotyledons</taxon>
        <taxon>Gunneridae</taxon>
        <taxon>Pentapetalae</taxon>
        <taxon>asterids</taxon>
        <taxon>lamiids</taxon>
        <taxon>Gentianales</taxon>
        <taxon>Rubiaceae</taxon>
        <taxon>Rubioideae</taxon>
        <taxon>Spermacoceae</taxon>
        <taxon>Hedyotis-Oldenlandia complex</taxon>
        <taxon>Oldenlandia</taxon>
    </lineage>
</organism>
<feature type="region of interest" description="Disordered" evidence="6">
    <location>
        <begin position="92"/>
        <end position="121"/>
    </location>
</feature>
<dbReference type="EMBL" id="OX459124">
    <property type="protein sequence ID" value="CAI9113875.1"/>
    <property type="molecule type" value="Genomic_DNA"/>
</dbReference>
<comment type="subcellular location">
    <subcellularLocation>
        <location evidence="1">Nucleus</location>
    </subcellularLocation>
</comment>
<dbReference type="InterPro" id="IPR003657">
    <property type="entry name" value="WRKY_dom"/>
</dbReference>
<feature type="compositionally biased region" description="Polar residues" evidence="6">
    <location>
        <begin position="262"/>
        <end position="277"/>
    </location>
</feature>
<dbReference type="GO" id="GO:0002237">
    <property type="term" value="P:response to molecule of bacterial origin"/>
    <property type="evidence" value="ECO:0007669"/>
    <property type="project" value="UniProtKB-ARBA"/>
</dbReference>
<feature type="compositionally biased region" description="Low complexity" evidence="6">
    <location>
        <begin position="280"/>
        <end position="291"/>
    </location>
</feature>
<dbReference type="Pfam" id="PF03106">
    <property type="entry name" value="WRKY"/>
    <property type="match status" value="1"/>
</dbReference>
<name>A0AAV1E4B0_OLDCO</name>
<evidence type="ECO:0000259" key="7">
    <source>
        <dbReference type="PROSITE" id="PS50811"/>
    </source>
</evidence>
<feature type="region of interest" description="Disordered" evidence="6">
    <location>
        <begin position="227"/>
        <end position="312"/>
    </location>
</feature>